<comment type="caution">
    <text evidence="3">The sequence shown here is derived from an EMBL/GenBank/DDBJ whole genome shotgun (WGS) entry which is preliminary data.</text>
</comment>
<dbReference type="Proteomes" id="UP001362999">
    <property type="component" value="Unassembled WGS sequence"/>
</dbReference>
<evidence type="ECO:0000256" key="2">
    <source>
        <dbReference type="SAM" id="MobiDB-lite"/>
    </source>
</evidence>
<dbReference type="SUPFAM" id="SSF56349">
    <property type="entry name" value="DNA breaking-rejoining enzymes"/>
    <property type="match status" value="1"/>
</dbReference>
<feature type="region of interest" description="Disordered" evidence="2">
    <location>
        <begin position="1"/>
        <end position="25"/>
    </location>
</feature>
<feature type="region of interest" description="Disordered" evidence="2">
    <location>
        <begin position="77"/>
        <end position="112"/>
    </location>
</feature>
<dbReference type="Gene3D" id="1.10.443.10">
    <property type="entry name" value="Intergrase catalytic core"/>
    <property type="match status" value="1"/>
</dbReference>
<dbReference type="EMBL" id="JAWWNJ010000021">
    <property type="protein sequence ID" value="KAK7034184.1"/>
    <property type="molecule type" value="Genomic_DNA"/>
</dbReference>
<reference evidence="3 4" key="1">
    <citation type="journal article" date="2024" name="J Genomics">
        <title>Draft genome sequencing and assembly of Favolaschia claudopus CIRM-BRFM 2984 isolated from oak limbs.</title>
        <authorList>
            <person name="Navarro D."/>
            <person name="Drula E."/>
            <person name="Chaduli D."/>
            <person name="Cazenave R."/>
            <person name="Ahrendt S."/>
            <person name="Wang J."/>
            <person name="Lipzen A."/>
            <person name="Daum C."/>
            <person name="Barry K."/>
            <person name="Grigoriev I.V."/>
            <person name="Favel A."/>
            <person name="Rosso M.N."/>
            <person name="Martin F."/>
        </authorList>
    </citation>
    <scope>NUCLEOTIDE SEQUENCE [LARGE SCALE GENOMIC DNA]</scope>
    <source>
        <strain evidence="3 4">CIRM-BRFM 2984</strain>
    </source>
</reference>
<feature type="compositionally biased region" description="Acidic residues" evidence="2">
    <location>
        <begin position="96"/>
        <end position="110"/>
    </location>
</feature>
<evidence type="ECO:0000313" key="3">
    <source>
        <dbReference type="EMBL" id="KAK7034184.1"/>
    </source>
</evidence>
<name>A0AAW0C4J6_9AGAR</name>
<dbReference type="InterPro" id="IPR013762">
    <property type="entry name" value="Integrase-like_cat_sf"/>
</dbReference>
<sequence>MPKTPKKTTSKPKTPYTITKGHKRGLLAQSGKATLENIVALQQHGLKANGKAFNTTKKYDEAVAAGRRWLEEYVGGKAEGKGKGKKGKNKEKDDDSGSEGSDDESDLEEDSSFKFDNPAYRRAFNGIPNVHSPEMVSLYLVYKIYGQGRKIGTADTIHAAFKHMWKMQDGDKYRGKWHFNPTTAAWEGNPIDSAKVQDTMAAIKNKCGKDGGDRKHSLAMSEEFMSRMFAWSEEQCPASKYEGKSTTVEEQNLKTKHLAFKCFASTSWIIWSRCFELIKLQRKHLTFGLEDSKAFNTPYFELQLTNRKGWQKRVNQSHKEADLRSGKFKICAQSGLPACDSFSWMTRWVKYLEEGIYRRPLEPEDYIFPATGANGIVQTGEHISHDDVQKWITEFASGADLPRANGTFSTHCFRRGGAQYRFMFAPVGRRWTLRQVRWWGGWAEGEHRDTLIKYLLDELNTYEDDYSGMLLPTQPDTDKTLLGEASLTAPATAESITMLHQSLSSDIRALSSGFEKLLRIVAESISAPVSTLPPHALSMLNNSVATVQTQTLSNLPVSTTSRPIIPISLPLISSYPHHFAPPQFANPSNSTKRCSFLKFSIQRCVSAFAGEHLLNSTQSIVSAPNPSYGRPLPNHGLIVPDVPVTLPGGSKSKRSDSWLIIVRHWEEGDPAHGLNTPLKDWPKEWLRGANKPLAMKHTNRRTVATEFIDQYKRDKTAFLEAYPEANQGASALLDAIKKARAARGDRVSRK</sequence>
<organism evidence="3 4">
    <name type="scientific">Favolaschia claudopus</name>
    <dbReference type="NCBI Taxonomy" id="2862362"/>
    <lineage>
        <taxon>Eukaryota</taxon>
        <taxon>Fungi</taxon>
        <taxon>Dikarya</taxon>
        <taxon>Basidiomycota</taxon>
        <taxon>Agaricomycotina</taxon>
        <taxon>Agaricomycetes</taxon>
        <taxon>Agaricomycetidae</taxon>
        <taxon>Agaricales</taxon>
        <taxon>Marasmiineae</taxon>
        <taxon>Mycenaceae</taxon>
        <taxon>Favolaschia</taxon>
    </lineage>
</organism>
<keyword evidence="1" id="KW-0233">DNA recombination</keyword>
<evidence type="ECO:0008006" key="5">
    <source>
        <dbReference type="Google" id="ProtNLM"/>
    </source>
</evidence>
<gene>
    <name evidence="3" type="ORF">R3P38DRAFT_2518899</name>
</gene>
<protein>
    <recommendedName>
        <fullName evidence="5">Tyr recombinase domain-containing protein</fullName>
    </recommendedName>
</protein>
<proteinExistence type="predicted"/>
<accession>A0AAW0C4J6</accession>
<feature type="compositionally biased region" description="Basic residues" evidence="2">
    <location>
        <begin position="1"/>
        <end position="10"/>
    </location>
</feature>
<evidence type="ECO:0000313" key="4">
    <source>
        <dbReference type="Proteomes" id="UP001362999"/>
    </source>
</evidence>
<dbReference type="InterPro" id="IPR011010">
    <property type="entry name" value="DNA_brk_join_enz"/>
</dbReference>
<evidence type="ECO:0000256" key="1">
    <source>
        <dbReference type="ARBA" id="ARBA00023172"/>
    </source>
</evidence>
<dbReference type="GO" id="GO:0003677">
    <property type="term" value="F:DNA binding"/>
    <property type="evidence" value="ECO:0007669"/>
    <property type="project" value="InterPro"/>
</dbReference>
<dbReference type="GO" id="GO:0015074">
    <property type="term" value="P:DNA integration"/>
    <property type="evidence" value="ECO:0007669"/>
    <property type="project" value="InterPro"/>
</dbReference>
<dbReference type="AlphaFoldDB" id="A0AAW0C4J6"/>
<dbReference type="GO" id="GO:0006310">
    <property type="term" value="P:DNA recombination"/>
    <property type="evidence" value="ECO:0007669"/>
    <property type="project" value="UniProtKB-KW"/>
</dbReference>
<keyword evidence="4" id="KW-1185">Reference proteome</keyword>